<gene>
    <name evidence="1" type="ORF">AB5J54_30475</name>
</gene>
<accession>A0AB39T7N0</accession>
<sequence length="296" mass="32199">MKAYKILGTTDDVTTCELCGRDELKGTVTLCPLDVDGNEDGDAVYFGVSCAAKAAGWTQREVRAGVKAADTAKREAERAERDAAWSARREWLAAWYLEHYGTSDLHEAAKLAGMSTVRLSGEAISAYCEMERATEAAAVVQEQPAEELKPVAVDASTESRSTTLRVGDVERVIRTVMAGRVNTTKRLETSHTAAVKAALVEMRRANLDTYERAATAAEAVAARVGCGWMNKEEAKRARGIVRRAERGTLHSHTSPWASNLKPLPKVRFTDEIPAYLVEVESGHYATAEAAEQLALI</sequence>
<name>A0AB39T7N0_9ACTN</name>
<reference evidence="1" key="1">
    <citation type="submission" date="2024-07" db="EMBL/GenBank/DDBJ databases">
        <authorList>
            <person name="Yu S.T."/>
        </authorList>
    </citation>
    <scope>NUCLEOTIDE SEQUENCE</scope>
    <source>
        <strain evidence="1">R44</strain>
    </source>
</reference>
<dbReference type="EMBL" id="CP163444">
    <property type="protein sequence ID" value="XDQ74583.1"/>
    <property type="molecule type" value="Genomic_DNA"/>
</dbReference>
<dbReference type="RefSeq" id="WP_369147106.1">
    <property type="nucleotide sequence ID" value="NZ_CP163444.1"/>
</dbReference>
<organism evidence="1">
    <name type="scientific">Streptomyces sp. R44</name>
    <dbReference type="NCBI Taxonomy" id="3238633"/>
    <lineage>
        <taxon>Bacteria</taxon>
        <taxon>Bacillati</taxon>
        <taxon>Actinomycetota</taxon>
        <taxon>Actinomycetes</taxon>
        <taxon>Kitasatosporales</taxon>
        <taxon>Streptomycetaceae</taxon>
        <taxon>Streptomyces</taxon>
    </lineage>
</organism>
<protein>
    <recommendedName>
        <fullName evidence="2">Helix-turn-helix DNA binding domain protein</fullName>
    </recommendedName>
</protein>
<evidence type="ECO:0000313" key="1">
    <source>
        <dbReference type="EMBL" id="XDQ74583.1"/>
    </source>
</evidence>
<evidence type="ECO:0008006" key="2">
    <source>
        <dbReference type="Google" id="ProtNLM"/>
    </source>
</evidence>
<dbReference type="AlphaFoldDB" id="A0AB39T7N0"/>
<proteinExistence type="predicted"/>